<feature type="region of interest" description="Disordered" evidence="1">
    <location>
        <begin position="295"/>
        <end position="369"/>
    </location>
</feature>
<name>A0A0C3S4Y6_PHLG1</name>
<feature type="region of interest" description="Disordered" evidence="1">
    <location>
        <begin position="1"/>
        <end position="122"/>
    </location>
</feature>
<feature type="compositionally biased region" description="Pro residues" evidence="1">
    <location>
        <begin position="40"/>
        <end position="51"/>
    </location>
</feature>
<dbReference type="Proteomes" id="UP000053257">
    <property type="component" value="Unassembled WGS sequence"/>
</dbReference>
<dbReference type="OrthoDB" id="3238644at2759"/>
<evidence type="ECO:0000313" key="3">
    <source>
        <dbReference type="Proteomes" id="UP000053257"/>
    </source>
</evidence>
<dbReference type="HOGENOM" id="CLU_510926_0_0_1"/>
<protein>
    <submittedName>
        <fullName evidence="2">Uncharacterized protein</fullName>
    </submittedName>
</protein>
<feature type="compositionally biased region" description="Polar residues" evidence="1">
    <location>
        <begin position="80"/>
        <end position="95"/>
    </location>
</feature>
<dbReference type="STRING" id="745531.A0A0C3S4Y6"/>
<reference evidence="2 3" key="1">
    <citation type="journal article" date="2014" name="PLoS Genet.">
        <title>Analysis of the Phlebiopsis gigantea genome, transcriptome and secretome provides insight into its pioneer colonization strategies of wood.</title>
        <authorList>
            <person name="Hori C."/>
            <person name="Ishida T."/>
            <person name="Igarashi K."/>
            <person name="Samejima M."/>
            <person name="Suzuki H."/>
            <person name="Master E."/>
            <person name="Ferreira P."/>
            <person name="Ruiz-Duenas F.J."/>
            <person name="Held B."/>
            <person name="Canessa P."/>
            <person name="Larrondo L.F."/>
            <person name="Schmoll M."/>
            <person name="Druzhinina I.S."/>
            <person name="Kubicek C.P."/>
            <person name="Gaskell J.A."/>
            <person name="Kersten P."/>
            <person name="St John F."/>
            <person name="Glasner J."/>
            <person name="Sabat G."/>
            <person name="Splinter BonDurant S."/>
            <person name="Syed K."/>
            <person name="Yadav J."/>
            <person name="Mgbeahuruike A.C."/>
            <person name="Kovalchuk A."/>
            <person name="Asiegbu F.O."/>
            <person name="Lackner G."/>
            <person name="Hoffmeister D."/>
            <person name="Rencoret J."/>
            <person name="Gutierrez A."/>
            <person name="Sun H."/>
            <person name="Lindquist E."/>
            <person name="Barry K."/>
            <person name="Riley R."/>
            <person name="Grigoriev I.V."/>
            <person name="Henrissat B."/>
            <person name="Kues U."/>
            <person name="Berka R.M."/>
            <person name="Martinez A.T."/>
            <person name="Covert S.F."/>
            <person name="Blanchette R.A."/>
            <person name="Cullen D."/>
        </authorList>
    </citation>
    <scope>NUCLEOTIDE SEQUENCE [LARGE SCALE GENOMIC DNA]</scope>
    <source>
        <strain evidence="2 3">11061_1 CR5-6</strain>
    </source>
</reference>
<feature type="compositionally biased region" description="Basic and acidic residues" evidence="1">
    <location>
        <begin position="23"/>
        <end position="32"/>
    </location>
</feature>
<gene>
    <name evidence="2" type="ORF">PHLGIDRAFT_115086</name>
</gene>
<accession>A0A0C3S4Y6</accession>
<proteinExistence type="predicted"/>
<evidence type="ECO:0000256" key="1">
    <source>
        <dbReference type="SAM" id="MobiDB-lite"/>
    </source>
</evidence>
<keyword evidence="3" id="KW-1185">Reference proteome</keyword>
<dbReference type="AlphaFoldDB" id="A0A0C3S4Y6"/>
<organism evidence="2 3">
    <name type="scientific">Phlebiopsis gigantea (strain 11061_1 CR5-6)</name>
    <name type="common">White-rot fungus</name>
    <name type="synonym">Peniophora gigantea</name>
    <dbReference type="NCBI Taxonomy" id="745531"/>
    <lineage>
        <taxon>Eukaryota</taxon>
        <taxon>Fungi</taxon>
        <taxon>Dikarya</taxon>
        <taxon>Basidiomycota</taxon>
        <taxon>Agaricomycotina</taxon>
        <taxon>Agaricomycetes</taxon>
        <taxon>Polyporales</taxon>
        <taxon>Phanerochaetaceae</taxon>
        <taxon>Phlebiopsis</taxon>
    </lineage>
</organism>
<feature type="compositionally biased region" description="Polar residues" evidence="1">
    <location>
        <begin position="325"/>
        <end position="335"/>
    </location>
</feature>
<feature type="compositionally biased region" description="Low complexity" evidence="1">
    <location>
        <begin position="1"/>
        <end position="18"/>
    </location>
</feature>
<dbReference type="EMBL" id="KN840450">
    <property type="protein sequence ID" value="KIP10951.1"/>
    <property type="molecule type" value="Genomic_DNA"/>
</dbReference>
<evidence type="ECO:0000313" key="2">
    <source>
        <dbReference type="EMBL" id="KIP10951.1"/>
    </source>
</evidence>
<sequence>MHRATSSSSSAASSSSSRSRLRISREQLERSLKVLGRPSHPLPVDLPPSPPVSRSSSPAPTYKRKHDTDAAPGPSKRPRANSTSETRLQAPSSSHRSGRHAHLRSDPPSEDGELREDFSAPRDLVVPSNVPVRRPRRGPAQSIPPVYFLRLYERFYASARALKYSGTARIYANNRPNTSQYRPLPHPPPPNSPYHKYANIMARLEVMESLIHFAYALWAKDMERKSINRGSWKNILPFHIHCKKKWIQDAADDRERALLGLIFMLDGFIQGTRIRENMHILDRVTDEQLRKVEQQVAEKERMAKANTLENGAGSLATPPMLPSPASMTSSANSTPAGKRTDDSEPQPAEKAPPPPPPHQPAPHMPDPTVRIGLDWYDLRMRKSLTDSVIHSHDAMKAAQELLSLPILAKHYPRTFARVIHTTLSDKDEHEPDIEDEEGELYWPGQLLVSGVGWVCALGKAMIKEFGKEFGYRGIDGIVPKGDGDVTFENFEHHAQVPDPMCAPMGP</sequence>
<feature type="compositionally biased region" description="Pro residues" evidence="1">
    <location>
        <begin position="350"/>
        <end position="365"/>
    </location>
</feature>